<dbReference type="RefSeq" id="WP_169259135.1">
    <property type="nucleotide sequence ID" value="NZ_WTVQ01000005.1"/>
</dbReference>
<dbReference type="PANTHER" id="PTHR38731">
    <property type="entry name" value="LIPL45-RELATED LIPOPROTEIN-RELATED"/>
    <property type="match status" value="1"/>
</dbReference>
<feature type="compositionally biased region" description="Low complexity" evidence="1">
    <location>
        <begin position="496"/>
        <end position="513"/>
    </location>
</feature>
<feature type="compositionally biased region" description="Basic and acidic residues" evidence="1">
    <location>
        <begin position="577"/>
        <end position="604"/>
    </location>
</feature>
<keyword evidence="3" id="KW-1185">Reference proteome</keyword>
<feature type="compositionally biased region" description="Basic and acidic residues" evidence="1">
    <location>
        <begin position="528"/>
        <end position="544"/>
    </location>
</feature>
<dbReference type="PANTHER" id="PTHR38731:SF3">
    <property type="entry name" value="BLL6125 PROTEIN"/>
    <property type="match status" value="1"/>
</dbReference>
<dbReference type="Pfam" id="PF20245">
    <property type="entry name" value="DUF6600"/>
    <property type="match status" value="1"/>
</dbReference>
<dbReference type="InterPro" id="IPR046535">
    <property type="entry name" value="DUF6600"/>
</dbReference>
<evidence type="ECO:0000313" key="3">
    <source>
        <dbReference type="Proteomes" id="UP000648984"/>
    </source>
</evidence>
<comment type="caution">
    <text evidence="2">The sequence shown here is derived from an EMBL/GenBank/DDBJ whole genome shotgun (WGS) entry which is preliminary data.</text>
</comment>
<gene>
    <name evidence="2" type="ORF">GPA25_04320</name>
</gene>
<feature type="compositionally biased region" description="Basic and acidic residues" evidence="1">
    <location>
        <begin position="716"/>
        <end position="735"/>
    </location>
</feature>
<reference evidence="2 3" key="1">
    <citation type="submission" date="2019-12" db="EMBL/GenBank/DDBJ databases">
        <title>Comparative genomics gives insights into the taxonomy of the Azoarcus-Aromatoleum group and reveals separate origins of nif in the plant-associated Azoarcus and non-plant-associated Aromatoleum sub-groups.</title>
        <authorList>
            <person name="Lafos M."/>
            <person name="Maluk M."/>
            <person name="Batista M."/>
            <person name="Junghare M."/>
            <person name="Carmona M."/>
            <person name="Faoro H."/>
            <person name="Cruz L.M."/>
            <person name="Battistoni F."/>
            <person name="De Souza E."/>
            <person name="Pedrosa F."/>
            <person name="Chen W.-M."/>
            <person name="Poole P.S."/>
            <person name="Dixon R.A."/>
            <person name="James E.K."/>
        </authorList>
    </citation>
    <scope>NUCLEOTIDE SEQUENCE [LARGE SCALE GENOMIC DNA]</scope>
    <source>
        <strain evidence="2 3">22Lin</strain>
    </source>
</reference>
<feature type="compositionally biased region" description="Basic and acidic residues" evidence="1">
    <location>
        <begin position="484"/>
        <end position="495"/>
    </location>
</feature>
<feature type="compositionally biased region" description="Pro residues" evidence="1">
    <location>
        <begin position="623"/>
        <end position="636"/>
    </location>
</feature>
<feature type="compositionally biased region" description="Pro residues" evidence="1">
    <location>
        <begin position="779"/>
        <end position="798"/>
    </location>
</feature>
<feature type="region of interest" description="Disordered" evidence="1">
    <location>
        <begin position="466"/>
        <end position="841"/>
    </location>
</feature>
<dbReference type="Proteomes" id="UP000648984">
    <property type="component" value="Unassembled WGS sequence"/>
</dbReference>
<proteinExistence type="predicted"/>
<organism evidence="2 3">
    <name type="scientific">Aromatoleum diolicum</name>
    <dbReference type="NCBI Taxonomy" id="75796"/>
    <lineage>
        <taxon>Bacteria</taxon>
        <taxon>Pseudomonadati</taxon>
        <taxon>Pseudomonadota</taxon>
        <taxon>Betaproteobacteria</taxon>
        <taxon>Rhodocyclales</taxon>
        <taxon>Rhodocyclaceae</taxon>
        <taxon>Aromatoleum</taxon>
    </lineage>
</organism>
<protein>
    <recommendedName>
        <fullName evidence="4">Prolin-rich exported protein</fullName>
    </recommendedName>
</protein>
<evidence type="ECO:0008006" key="4">
    <source>
        <dbReference type="Google" id="ProtNLM"/>
    </source>
</evidence>
<feature type="compositionally biased region" description="Basic and acidic residues" evidence="1">
    <location>
        <begin position="663"/>
        <end position="682"/>
    </location>
</feature>
<dbReference type="EMBL" id="WTVQ01000005">
    <property type="protein sequence ID" value="NMG73977.1"/>
    <property type="molecule type" value="Genomic_DNA"/>
</dbReference>
<feature type="compositionally biased region" description="Low complexity" evidence="1">
    <location>
        <begin position="637"/>
        <end position="662"/>
    </location>
</feature>
<name>A0ABX1Q8Z4_9RHOO</name>
<evidence type="ECO:0000256" key="1">
    <source>
        <dbReference type="SAM" id="MobiDB-lite"/>
    </source>
</evidence>
<accession>A0ABX1Q8Z4</accession>
<sequence length="841" mass="91892">MKTQSLRLRTFAFLAGVVIFGFSGWAGADPPSRVARLAYMAGEVSFSPAGDNDWFQATTNRPLTTGDRLWVDDGARAELQTGGTLVRMNAGTSVSVLNLDDQITQLQLTQGTLNVRVRRLAPNQVFEIATPNLAFTLREPGAFRIEVDPEGDATTIFVRRGQGEVYGEDAAYVIDSQQPYRFMGTDLREYEYVDAQRTDDFDRWASSRDRRYDDSRSARYVSEDVVGYQDLDEHGSWRVDATYGNVWYPSRVASGWAPYRDGHWAWIDPWGWTWVDDAPWGFAVSHYGRWAHVGGTWGWIPGPVRSRAYYAPALVVFVGGDNFQLTISSGLVGGVAWFPLGPREVYRPAYQVSRSYFENINRSNTVVNTTVINNYYNNTNVTNVVYANRNVQGAVVAVPTTTFVQSQPVSKAAVRVSREMVGSAPLALVAPVAPTEKSVRGAAAQRDKPPARVLERRVVARTAPPAAPVGFAAQQQQLSAKPGKPLDESARKELKPAASAPVVKVVAQKQEAPPTVRPPPAASGAKAGDARGKSEQRGRGEERGQPVAPQPETPKDAVQPQVTPPQATPEVPAAQSREPRGRSEQRGDDEQRGRSEQRGNDEQRGQSAAPRPTSPQRPAEPELAPPRATPATPAVPTPATRTTPAVPAVPATPAVPAAQAPEPRGKSDQRDAREERRERQQREQAVTPPPAPARGGAQPEAAPPQATPAVPAAQPREPRDRSEPRGNGSQREREQAVAPPPAAPKRAAEPRVAPPPPDEQPPRQRARPESAPATRQAEPRPPAAAPRQAPPPPPPVPAAEPRTQEPRPAAGRARDKDKTSEEQKQEEEKREEQRRREERRN</sequence>
<feature type="compositionally biased region" description="Basic and acidic residues" evidence="1">
    <location>
        <begin position="812"/>
        <end position="841"/>
    </location>
</feature>
<evidence type="ECO:0000313" key="2">
    <source>
        <dbReference type="EMBL" id="NMG73977.1"/>
    </source>
</evidence>